<dbReference type="InterPro" id="IPR004472">
    <property type="entry name" value="DTB_synth_BioD"/>
</dbReference>
<dbReference type="HAMAP" id="MF_00336">
    <property type="entry name" value="BioD"/>
    <property type="match status" value="1"/>
</dbReference>
<comment type="caution">
    <text evidence="10">The sequence shown here is derived from an EMBL/GenBank/DDBJ whole genome shotgun (WGS) entry which is preliminary data.</text>
</comment>
<comment type="catalytic activity">
    <reaction evidence="9">
        <text>(7R,8S)-7,8-diammoniononanoate + CO2 + ATP = (4R,5S)-dethiobiotin + ADP + phosphate + 3 H(+)</text>
        <dbReference type="Rhea" id="RHEA:15805"/>
        <dbReference type="ChEBI" id="CHEBI:15378"/>
        <dbReference type="ChEBI" id="CHEBI:16526"/>
        <dbReference type="ChEBI" id="CHEBI:30616"/>
        <dbReference type="ChEBI" id="CHEBI:43474"/>
        <dbReference type="ChEBI" id="CHEBI:149469"/>
        <dbReference type="ChEBI" id="CHEBI:149473"/>
        <dbReference type="ChEBI" id="CHEBI:456216"/>
        <dbReference type="EC" id="6.3.3.3"/>
    </reaction>
</comment>
<accession>A0A9X2JHS8</accession>
<dbReference type="GO" id="GO:0004141">
    <property type="term" value="F:dethiobiotin synthase activity"/>
    <property type="evidence" value="ECO:0007669"/>
    <property type="project" value="UniProtKB-UniRule"/>
</dbReference>
<feature type="binding site" evidence="9">
    <location>
        <position position="71"/>
    </location>
    <ligand>
        <name>ATP</name>
        <dbReference type="ChEBI" id="CHEBI:30616"/>
    </ligand>
</feature>
<keyword evidence="4 9" id="KW-0547">Nucleotide-binding</keyword>
<feature type="binding site" evidence="9">
    <location>
        <position position="16"/>
    </location>
    <ligand>
        <name>Mg(2+)</name>
        <dbReference type="ChEBI" id="CHEBI:18420"/>
    </ligand>
</feature>
<dbReference type="GO" id="GO:0005829">
    <property type="term" value="C:cytosol"/>
    <property type="evidence" value="ECO:0007669"/>
    <property type="project" value="TreeGrafter"/>
</dbReference>
<keyword evidence="3 9" id="KW-0479">Metal-binding</keyword>
<dbReference type="CDD" id="cd03109">
    <property type="entry name" value="DTBS"/>
    <property type="match status" value="1"/>
</dbReference>
<keyword evidence="5 9" id="KW-0093">Biotin biosynthesis</keyword>
<name>A0A9X2JHS8_9BACT</name>
<evidence type="ECO:0000256" key="9">
    <source>
        <dbReference type="HAMAP-Rule" id="MF_00336"/>
    </source>
</evidence>
<gene>
    <name evidence="9 10" type="primary">bioD</name>
    <name evidence="10" type="ORF">NG895_17910</name>
</gene>
<comment type="catalytic activity">
    <reaction evidence="8">
        <text>(7R,8S)-8-amino-7-(carboxyamino)nonanoate + ATP = (4R,5S)-dethiobiotin + ADP + phosphate + H(+)</text>
        <dbReference type="Rhea" id="RHEA:63684"/>
        <dbReference type="ChEBI" id="CHEBI:15378"/>
        <dbReference type="ChEBI" id="CHEBI:30616"/>
        <dbReference type="ChEBI" id="CHEBI:43474"/>
        <dbReference type="ChEBI" id="CHEBI:149470"/>
        <dbReference type="ChEBI" id="CHEBI:149473"/>
        <dbReference type="ChEBI" id="CHEBI:456216"/>
    </reaction>
</comment>
<evidence type="ECO:0000256" key="5">
    <source>
        <dbReference type="ARBA" id="ARBA00022756"/>
    </source>
</evidence>
<keyword evidence="11" id="KW-1185">Reference proteome</keyword>
<dbReference type="PANTHER" id="PTHR43210">
    <property type="entry name" value="DETHIOBIOTIN SYNTHETASE"/>
    <property type="match status" value="1"/>
</dbReference>
<comment type="function">
    <text evidence="9">Catalyzes a mechanistically unusual reaction, the ATP-dependent insertion of CO2 between the N7 and N8 nitrogen atoms of 7,8-diaminopelargonic acid (DAPA, also called 7,8-diammoniononanoate) to form a ureido ring.</text>
</comment>
<dbReference type="RefSeq" id="WP_252853889.1">
    <property type="nucleotide sequence ID" value="NZ_JAMXLR010000061.1"/>
</dbReference>
<reference evidence="10" key="1">
    <citation type="submission" date="2022-06" db="EMBL/GenBank/DDBJ databases">
        <title>Aeoliella straminimaris, a novel planctomycete from sediments.</title>
        <authorList>
            <person name="Vitorino I.R."/>
            <person name="Lage O.M."/>
        </authorList>
    </citation>
    <scope>NUCLEOTIDE SEQUENCE</scope>
    <source>
        <strain evidence="10">ICT_H6.2</strain>
    </source>
</reference>
<dbReference type="Proteomes" id="UP001155241">
    <property type="component" value="Unassembled WGS sequence"/>
</dbReference>
<feature type="binding site" evidence="9">
    <location>
        <position position="41"/>
    </location>
    <ligand>
        <name>substrate</name>
    </ligand>
</feature>
<dbReference type="AlphaFoldDB" id="A0A9X2JHS8"/>
<organism evidence="10 11">
    <name type="scientific">Aeoliella straminimaris</name>
    <dbReference type="NCBI Taxonomy" id="2954799"/>
    <lineage>
        <taxon>Bacteria</taxon>
        <taxon>Pseudomonadati</taxon>
        <taxon>Planctomycetota</taxon>
        <taxon>Planctomycetia</taxon>
        <taxon>Pirellulales</taxon>
        <taxon>Lacipirellulaceae</taxon>
        <taxon>Aeoliella</taxon>
    </lineage>
</organism>
<evidence type="ECO:0000256" key="2">
    <source>
        <dbReference type="ARBA" id="ARBA00022598"/>
    </source>
</evidence>
<feature type="binding site" evidence="9">
    <location>
        <begin position="132"/>
        <end position="135"/>
    </location>
    <ligand>
        <name>ATP</name>
        <dbReference type="ChEBI" id="CHEBI:30616"/>
    </ligand>
</feature>
<feature type="binding site" evidence="9">
    <location>
        <begin position="194"/>
        <end position="195"/>
    </location>
    <ligand>
        <name>ATP</name>
        <dbReference type="ChEBI" id="CHEBI:30616"/>
    </ligand>
</feature>
<dbReference type="GO" id="GO:0009102">
    <property type="term" value="P:biotin biosynthetic process"/>
    <property type="evidence" value="ECO:0007669"/>
    <property type="project" value="UniProtKB-UniRule"/>
</dbReference>
<comment type="similarity">
    <text evidence="9">Belongs to the dethiobiotin synthetase family.</text>
</comment>
<keyword evidence="2 9" id="KW-0436">Ligase</keyword>
<dbReference type="SUPFAM" id="SSF52540">
    <property type="entry name" value="P-loop containing nucleoside triphosphate hydrolases"/>
    <property type="match status" value="1"/>
</dbReference>
<keyword evidence="6 9" id="KW-0067">ATP-binding</keyword>
<evidence type="ECO:0000313" key="10">
    <source>
        <dbReference type="EMBL" id="MCO6045777.1"/>
    </source>
</evidence>
<protein>
    <recommendedName>
        <fullName evidence="9">ATP-dependent dethiobiotin synthetase BioD</fullName>
        <ecNumber evidence="9">6.3.3.3</ecNumber>
    </recommendedName>
    <alternativeName>
        <fullName evidence="9">DTB synthetase</fullName>
        <shortName evidence="9">DTBS</shortName>
    </alternativeName>
    <alternativeName>
        <fullName evidence="9">Dethiobiotin synthase</fullName>
    </alternativeName>
</protein>
<dbReference type="GO" id="GO:0005524">
    <property type="term" value="F:ATP binding"/>
    <property type="evidence" value="ECO:0007669"/>
    <property type="project" value="UniProtKB-UniRule"/>
</dbReference>
<dbReference type="EMBL" id="JAMXLR010000061">
    <property type="protein sequence ID" value="MCO6045777.1"/>
    <property type="molecule type" value="Genomic_DNA"/>
</dbReference>
<evidence type="ECO:0000256" key="4">
    <source>
        <dbReference type="ARBA" id="ARBA00022741"/>
    </source>
</evidence>
<dbReference type="EC" id="6.3.3.3" evidence="9"/>
<dbReference type="NCBIfam" id="TIGR00347">
    <property type="entry name" value="bioD"/>
    <property type="match status" value="1"/>
</dbReference>
<feature type="active site" evidence="9">
    <location>
        <position position="37"/>
    </location>
</feature>
<sequence length="245" mass="25673">MRGFFITGTGTEVGKTYVASLVAAEMHSRGVRVGVYKPVASDCQTVAERKAAGDKLGDDWGLEPDELVAEDALQLWQAAGCPLTLREVCPQRFRAAVAPNVAARMEGREVDANLLRIGIDPWLSACDLVLVEGAGGLMSPITDDDYNADLAVDLGLPLVVVAANRLGVINDTLQTVITASVFADGLEVAGVVLNQGSELASDESLTSNSGELRKHLRVPVLGEVGHGGQEGIAAVVDALLKLTKS</sequence>
<evidence type="ECO:0000256" key="3">
    <source>
        <dbReference type="ARBA" id="ARBA00022723"/>
    </source>
</evidence>
<comment type="subcellular location">
    <subcellularLocation>
        <location evidence="9">Cytoplasm</location>
    </subcellularLocation>
</comment>
<dbReference type="PANTHER" id="PTHR43210:SF2">
    <property type="entry name" value="ATP-DEPENDENT DETHIOBIOTIN SYNTHETASE BIOD 2"/>
    <property type="match status" value="1"/>
</dbReference>
<keyword evidence="7 9" id="KW-0460">Magnesium</keyword>
<evidence type="ECO:0000313" key="11">
    <source>
        <dbReference type="Proteomes" id="UP001155241"/>
    </source>
</evidence>
<dbReference type="GO" id="GO:0000287">
    <property type="term" value="F:magnesium ion binding"/>
    <property type="evidence" value="ECO:0007669"/>
    <property type="project" value="UniProtKB-UniRule"/>
</dbReference>
<evidence type="ECO:0000256" key="1">
    <source>
        <dbReference type="ARBA" id="ARBA00022490"/>
    </source>
</evidence>
<dbReference type="InterPro" id="IPR027417">
    <property type="entry name" value="P-loop_NTPase"/>
</dbReference>
<dbReference type="Gene3D" id="3.40.50.300">
    <property type="entry name" value="P-loop containing nucleotide triphosphate hydrolases"/>
    <property type="match status" value="1"/>
</dbReference>
<evidence type="ECO:0000256" key="7">
    <source>
        <dbReference type="ARBA" id="ARBA00022842"/>
    </source>
</evidence>
<dbReference type="PIRSF" id="PIRSF006755">
    <property type="entry name" value="DTB_synth"/>
    <property type="match status" value="1"/>
</dbReference>
<comment type="subunit">
    <text evidence="9">Homodimer.</text>
</comment>
<comment type="cofactor">
    <cofactor evidence="9">
        <name>Mg(2+)</name>
        <dbReference type="ChEBI" id="CHEBI:18420"/>
    </cofactor>
</comment>
<dbReference type="Pfam" id="PF13500">
    <property type="entry name" value="AAA_26"/>
    <property type="match status" value="1"/>
</dbReference>
<feature type="binding site" evidence="9">
    <location>
        <begin position="12"/>
        <end position="17"/>
    </location>
    <ligand>
        <name>ATP</name>
        <dbReference type="ChEBI" id="CHEBI:30616"/>
    </ligand>
</feature>
<feature type="binding site" evidence="9">
    <location>
        <position position="71"/>
    </location>
    <ligand>
        <name>Mg(2+)</name>
        <dbReference type="ChEBI" id="CHEBI:18420"/>
    </ligand>
</feature>
<keyword evidence="1 9" id="KW-0963">Cytoplasm</keyword>
<proteinExistence type="inferred from homology"/>
<comment type="caution">
    <text evidence="9">Lacks conserved residue(s) required for the propagation of feature annotation.</text>
</comment>
<comment type="pathway">
    <text evidence="9">Cofactor biosynthesis; biotin biosynthesis; biotin from 7,8-diaminononanoate: step 1/2.</text>
</comment>
<evidence type="ECO:0000256" key="8">
    <source>
        <dbReference type="ARBA" id="ARBA00047386"/>
    </source>
</evidence>
<feature type="binding site" evidence="9">
    <location>
        <position position="132"/>
    </location>
    <ligand>
        <name>Mg(2+)</name>
        <dbReference type="ChEBI" id="CHEBI:18420"/>
    </ligand>
</feature>
<evidence type="ECO:0000256" key="6">
    <source>
        <dbReference type="ARBA" id="ARBA00022840"/>
    </source>
</evidence>